<comment type="caution">
    <text evidence="2">The sequence shown here is derived from an EMBL/GenBank/DDBJ whole genome shotgun (WGS) entry which is preliminary data.</text>
</comment>
<dbReference type="Proteomes" id="UP000297295">
    <property type="component" value="Unassembled WGS sequence"/>
</dbReference>
<dbReference type="NCBIfam" id="NF011470">
    <property type="entry name" value="PRK14887.1"/>
    <property type="match status" value="1"/>
</dbReference>
<dbReference type="EMBL" id="PGGK01000003">
    <property type="protein sequence ID" value="TGC10534.1"/>
    <property type="molecule type" value="Genomic_DNA"/>
</dbReference>
<dbReference type="InterPro" id="IPR015419">
    <property type="entry name" value="CTAG/Pcc1"/>
</dbReference>
<dbReference type="OrthoDB" id="8982at2157"/>
<gene>
    <name evidence="2" type="ORF">CUN85_03310</name>
</gene>
<keyword evidence="3" id="KW-1185">Reference proteome</keyword>
<protein>
    <recommendedName>
        <fullName evidence="4">KEOPS complex subunit Pcc1</fullName>
    </recommendedName>
</protein>
<dbReference type="Pfam" id="PF09341">
    <property type="entry name" value="Pcc1"/>
    <property type="match status" value="1"/>
</dbReference>
<evidence type="ECO:0008006" key="4">
    <source>
        <dbReference type="Google" id="ProtNLM"/>
    </source>
</evidence>
<dbReference type="AlphaFoldDB" id="A0A4E0QBI1"/>
<name>A0A4E0QBI1_9EURY</name>
<organism evidence="2 3">
    <name type="scientific">Methanolobus halotolerans</name>
    <dbReference type="NCBI Taxonomy" id="2052935"/>
    <lineage>
        <taxon>Archaea</taxon>
        <taxon>Methanobacteriati</taxon>
        <taxon>Methanobacteriota</taxon>
        <taxon>Stenosarchaea group</taxon>
        <taxon>Methanomicrobia</taxon>
        <taxon>Methanosarcinales</taxon>
        <taxon>Methanosarcinaceae</taxon>
        <taxon>Methanolobus</taxon>
    </lineage>
</organism>
<evidence type="ECO:0000313" key="2">
    <source>
        <dbReference type="EMBL" id="TGC10534.1"/>
    </source>
</evidence>
<accession>A0A4E0QBI1</accession>
<dbReference type="RefSeq" id="WP_135388914.1">
    <property type="nucleotide sequence ID" value="NZ_PGGK01000003.1"/>
</dbReference>
<evidence type="ECO:0000256" key="1">
    <source>
        <dbReference type="ARBA" id="ARBA00007073"/>
    </source>
</evidence>
<reference evidence="2 3" key="1">
    <citation type="submission" date="2017-11" db="EMBL/GenBank/DDBJ databases">
        <title>Isolation and Characterization of Methanogenic Archaea from Saline Meromictic Lake at Siberia.</title>
        <authorList>
            <person name="Shen Y."/>
            <person name="Huang H.-H."/>
            <person name="Lai M.-C."/>
            <person name="Chen S.-C."/>
        </authorList>
    </citation>
    <scope>NUCLEOTIDE SEQUENCE [LARGE SCALE GENOMIC DNA]</scope>
    <source>
        <strain evidence="2 3">SY-01</strain>
    </source>
</reference>
<sequence length="80" mass="9119">MQLIAESVFEFDTACSIYRSLKPEIETAVTDRSRIELRVDGSHLYLIVEADDLVSMRSTLNTWLRLIQVSNEVSVLTDSK</sequence>
<comment type="similarity">
    <text evidence="1">Belongs to the CTAG/PCC1 family.</text>
</comment>
<proteinExistence type="inferred from homology"/>
<evidence type="ECO:0000313" key="3">
    <source>
        <dbReference type="Proteomes" id="UP000297295"/>
    </source>
</evidence>
<dbReference type="Gene3D" id="3.30.310.50">
    <property type="entry name" value="Alpha-D-phosphohexomutase, C-terminal domain"/>
    <property type="match status" value="1"/>
</dbReference>